<comment type="caution">
    <text evidence="2">The sequence shown here is derived from an EMBL/GenBank/DDBJ whole genome shotgun (WGS) entry which is preliminary data.</text>
</comment>
<name>A0A0R2PGR5_9ACTN</name>
<dbReference type="EMBL" id="LIAM01000030">
    <property type="protein sequence ID" value="KRO36075.1"/>
    <property type="molecule type" value="Genomic_DNA"/>
</dbReference>
<dbReference type="PANTHER" id="PTHR43760:SF1">
    <property type="entry name" value="ENDORIBONUCLEASE L-PSP_CHORISMATE MUTASE-LIKE DOMAIN-CONTAINING PROTEIN"/>
    <property type="match status" value="1"/>
</dbReference>
<protein>
    <submittedName>
        <fullName evidence="2">LysR family transcriptional regulator</fullName>
    </submittedName>
</protein>
<dbReference type="AlphaFoldDB" id="A0A0R2PGR5"/>
<evidence type="ECO:0000313" key="2">
    <source>
        <dbReference type="EMBL" id="KRO36075.1"/>
    </source>
</evidence>
<organism evidence="2 3">
    <name type="scientific">Actinobacteria bacterium BACL15 MAG-120619-bin91</name>
    <dbReference type="NCBI Taxonomy" id="1655562"/>
    <lineage>
        <taxon>Bacteria</taxon>
        <taxon>Bacillati</taxon>
        <taxon>Actinomycetota</taxon>
        <taxon>Actinomycetes</taxon>
        <taxon>Actinomycetes incertae sedis</taxon>
        <taxon>ac1 cluster</taxon>
    </lineage>
</organism>
<dbReference type="PANTHER" id="PTHR43760">
    <property type="entry name" value="ENDORIBONUCLEASE-RELATED"/>
    <property type="match status" value="1"/>
</dbReference>
<evidence type="ECO:0000259" key="1">
    <source>
        <dbReference type="Pfam" id="PF14588"/>
    </source>
</evidence>
<dbReference type="InterPro" id="IPR035959">
    <property type="entry name" value="RutC-like_sf"/>
</dbReference>
<dbReference type="InterPro" id="IPR013813">
    <property type="entry name" value="Endoribo_LPSP/chorism_mut-like"/>
</dbReference>
<gene>
    <name evidence="2" type="ORF">ABR54_02330</name>
</gene>
<sequence>MNKVDVRAKLAELGLELPVAAKPVAAYVPAIRTGNLVFTAGQLPLANGEMAGVGKVDGEITPERAKELAQICALNCLAAVETVADVNKITKIVRVVGYVNGVSGYINHPAVVNGASELFLAIWGDGAKHARSAVGIAELPLNSPVEIELTVEITD</sequence>
<reference evidence="2 3" key="1">
    <citation type="submission" date="2015-10" db="EMBL/GenBank/DDBJ databases">
        <title>Metagenome-Assembled Genomes uncover a global brackish microbiome.</title>
        <authorList>
            <person name="Hugerth L.W."/>
            <person name="Larsson J."/>
            <person name="Alneberg J."/>
            <person name="Lindh M.V."/>
            <person name="Legrand C."/>
            <person name="Pinhassi J."/>
            <person name="Andersson A.F."/>
        </authorList>
    </citation>
    <scope>NUCLEOTIDE SEQUENCE [LARGE SCALE GENOMIC DNA]</scope>
    <source>
        <strain evidence="2">BACL15 MAG-120619-bin91</strain>
    </source>
</reference>
<proteinExistence type="predicted"/>
<feature type="domain" description="Endoribonuclease L-PSP/chorismate mutase-like" evidence="1">
    <location>
        <begin position="9"/>
        <end position="150"/>
    </location>
</feature>
<dbReference type="Proteomes" id="UP000053274">
    <property type="component" value="Unassembled WGS sequence"/>
</dbReference>
<evidence type="ECO:0000313" key="3">
    <source>
        <dbReference type="Proteomes" id="UP000053274"/>
    </source>
</evidence>
<dbReference type="CDD" id="cd02199">
    <property type="entry name" value="YjgF_YER057c_UK114_like_1"/>
    <property type="match status" value="1"/>
</dbReference>
<accession>A0A0R2PGR5</accession>
<dbReference type="Gene3D" id="3.30.1330.40">
    <property type="entry name" value="RutC-like"/>
    <property type="match status" value="1"/>
</dbReference>
<dbReference type="Pfam" id="PF14588">
    <property type="entry name" value="YjgF_endoribonc"/>
    <property type="match status" value="1"/>
</dbReference>
<dbReference type="SUPFAM" id="SSF55298">
    <property type="entry name" value="YjgF-like"/>
    <property type="match status" value="1"/>
</dbReference>